<reference evidence="1" key="1">
    <citation type="submission" date="2019-08" db="EMBL/GenBank/DDBJ databases">
        <authorList>
            <person name="Kucharzyk K."/>
            <person name="Murdoch R.W."/>
            <person name="Higgins S."/>
            <person name="Loffler F."/>
        </authorList>
    </citation>
    <scope>NUCLEOTIDE SEQUENCE</scope>
</reference>
<name>A0A644X296_9ZZZZ</name>
<comment type="caution">
    <text evidence="1">The sequence shown here is derived from an EMBL/GenBank/DDBJ whole genome shotgun (WGS) entry which is preliminary data.</text>
</comment>
<protein>
    <submittedName>
        <fullName evidence="1">Uncharacterized protein</fullName>
    </submittedName>
</protein>
<accession>A0A644X296</accession>
<evidence type="ECO:0000313" key="1">
    <source>
        <dbReference type="EMBL" id="MPM10282.1"/>
    </source>
</evidence>
<dbReference type="AlphaFoldDB" id="A0A644X296"/>
<sequence length="60" mass="7059">MIQPGGHKTMPLKNYTFIHCQSEAQPKNLMFSTKMRSFTIVQDDREDYSSDVNKTRPYDM</sequence>
<gene>
    <name evidence="1" type="ORF">SDC9_56610</name>
</gene>
<organism evidence="1">
    <name type="scientific">bioreactor metagenome</name>
    <dbReference type="NCBI Taxonomy" id="1076179"/>
    <lineage>
        <taxon>unclassified sequences</taxon>
        <taxon>metagenomes</taxon>
        <taxon>ecological metagenomes</taxon>
    </lineage>
</organism>
<dbReference type="EMBL" id="VSSQ01001673">
    <property type="protein sequence ID" value="MPM10282.1"/>
    <property type="molecule type" value="Genomic_DNA"/>
</dbReference>
<proteinExistence type="predicted"/>